<name>A0A1C4AKM8_9ENTR</name>
<accession>A0A1C4AKM8</accession>
<evidence type="ECO:0000313" key="3">
    <source>
        <dbReference type="EMBL" id="SCB95120.1"/>
    </source>
</evidence>
<dbReference type="Pfam" id="PF12883">
    <property type="entry name" value="DUF3828"/>
    <property type="match status" value="1"/>
</dbReference>
<dbReference type="InterPro" id="IPR024289">
    <property type="entry name" value="DUF3828"/>
</dbReference>
<reference evidence="4" key="1">
    <citation type="submission" date="2016-08" db="EMBL/GenBank/DDBJ databases">
        <authorList>
            <person name="Varghese N."/>
            <person name="Submissions Spin"/>
        </authorList>
    </citation>
    <scope>NUCLEOTIDE SEQUENCE [LARGE SCALE GENOMIC DNA]</scope>
    <source>
        <strain evidence="4">REICA_082</strain>
    </source>
</reference>
<dbReference type="OrthoDB" id="6623212at2"/>
<feature type="domain" description="DUF3828" evidence="2">
    <location>
        <begin position="25"/>
        <end position="143"/>
    </location>
</feature>
<proteinExistence type="predicted"/>
<keyword evidence="4" id="KW-1185">Reference proteome</keyword>
<evidence type="ECO:0000313" key="4">
    <source>
        <dbReference type="Proteomes" id="UP000198975"/>
    </source>
</evidence>
<dbReference type="AlphaFoldDB" id="A0A1C4AKM8"/>
<feature type="chain" id="PRO_5008688793" description="DUF3828 domain-containing protein" evidence="1">
    <location>
        <begin position="19"/>
        <end position="152"/>
    </location>
</feature>
<feature type="signal peptide" evidence="1">
    <location>
        <begin position="1"/>
        <end position="18"/>
    </location>
</feature>
<organism evidence="3 4">
    <name type="scientific">Kosakonia oryzendophytica</name>
    <dbReference type="NCBI Taxonomy" id="1005665"/>
    <lineage>
        <taxon>Bacteria</taxon>
        <taxon>Pseudomonadati</taxon>
        <taxon>Pseudomonadota</taxon>
        <taxon>Gammaproteobacteria</taxon>
        <taxon>Enterobacterales</taxon>
        <taxon>Enterobacteriaceae</taxon>
        <taxon>Kosakonia</taxon>
    </lineage>
</organism>
<dbReference type="Proteomes" id="UP000198975">
    <property type="component" value="Unassembled WGS sequence"/>
</dbReference>
<dbReference type="Gene3D" id="3.10.450.50">
    <property type="match status" value="1"/>
</dbReference>
<evidence type="ECO:0000256" key="1">
    <source>
        <dbReference type="SAM" id="SignalP"/>
    </source>
</evidence>
<dbReference type="EMBL" id="FMAY01000003">
    <property type="protein sequence ID" value="SCB95120.1"/>
    <property type="molecule type" value="Genomic_DNA"/>
</dbReference>
<protein>
    <recommendedName>
        <fullName evidence="2">DUF3828 domain-containing protein</fullName>
    </recommendedName>
</protein>
<gene>
    <name evidence="3" type="ORF">GA0061071_103134</name>
</gene>
<sequence>MRYVLSLLLALYLPFASANTGTDVQKEITAFYTYYLNEFGKTPPDELIKTKTMQQWASKKLLARMAVIYDMPEQELLGSDYFTYCQDYDPAWIARLNVSPAKPDGDSMKLDVSLGIENNKAKHLQVWTRKEEGKWKIWRVVDAGNHYEQKLY</sequence>
<evidence type="ECO:0000259" key="2">
    <source>
        <dbReference type="Pfam" id="PF12883"/>
    </source>
</evidence>
<keyword evidence="1" id="KW-0732">Signal</keyword>